<reference evidence="1" key="1">
    <citation type="submission" date="2016-06" db="UniProtKB">
        <authorList>
            <consortium name="WormBaseParasite"/>
        </authorList>
    </citation>
    <scope>IDENTIFICATION</scope>
</reference>
<evidence type="ECO:0000313" key="1">
    <source>
        <dbReference type="WBParaSite" id="GPUH_0000047401-mRNA-1"/>
    </source>
</evidence>
<proteinExistence type="predicted"/>
<dbReference type="WBParaSite" id="GPUH_0000047401-mRNA-1">
    <property type="protein sequence ID" value="GPUH_0000047401-mRNA-1"/>
    <property type="gene ID" value="GPUH_0000047401"/>
</dbReference>
<accession>A0A183CVI3</accession>
<dbReference type="AlphaFoldDB" id="A0A183CVI3"/>
<name>A0A183CVI3_9BILA</name>
<protein>
    <submittedName>
        <fullName evidence="1">Piwi domain-containing protein</fullName>
    </submittedName>
</protein>
<organism evidence="1">
    <name type="scientific">Gongylonema pulchrum</name>
    <dbReference type="NCBI Taxonomy" id="637853"/>
    <lineage>
        <taxon>Eukaryota</taxon>
        <taxon>Metazoa</taxon>
        <taxon>Ecdysozoa</taxon>
        <taxon>Nematoda</taxon>
        <taxon>Chromadorea</taxon>
        <taxon>Rhabditida</taxon>
        <taxon>Spirurina</taxon>
        <taxon>Spiruromorpha</taxon>
        <taxon>Spiruroidea</taxon>
        <taxon>Gongylonematidae</taxon>
        <taxon>Gongylonema</taxon>
    </lineage>
</organism>
<sequence length="66" mass="7743">LYCFLNGEVQNAVKRQCSKVKLFVASFAIFSDRRRYETERTYIPDVTNQMNDKIGMPMEELNNMTS</sequence>